<name>A0A6G1M4Y6_ORBOL</name>
<evidence type="ECO:0000256" key="1">
    <source>
        <dbReference type="SAM" id="MobiDB-lite"/>
    </source>
</evidence>
<dbReference type="Proteomes" id="UP000483672">
    <property type="component" value="Unassembled WGS sequence"/>
</dbReference>
<sequence>MPKNKKFEFRFDPVGDVMLPSLQDWDLYQRVITFRFYRIKGEKLRRDGVYAHADNMEDTTKVISSFFKRVDGNYPVSRMKLFWDYFIHIMNSGPGSLNIGRFFQLEGVLKLKLEAGYKREEVDINGCIVACWRRYINALRKENSKLMALFLKRIIMPQVDIVFYNLNILNKKQIVVYRTDAEDTESLEVNPDEELEIEQGHDIEPGGSVKYKDAEVLEANAVKIDKGKGKAVVNGAKDQKETPELEGIGFAKTIDESGPEYVGIPNIVRIGAAIHLPKNGETSKGGTVKGIKGYNSGKHIEAVPTKRKDIRDKPLPEFGSPDGRTVSHEEKPPEMGVVTQMTSNPPIAQKTTRFTIKSTIHGCKKSVVDMKRKIVRATSFKLKGNASEQHITTLQK</sequence>
<accession>A0A6G1M4Y6</accession>
<comment type="caution">
    <text evidence="2">The sequence shown here is derived from an EMBL/GenBank/DDBJ whole genome shotgun (WGS) entry which is preliminary data.</text>
</comment>
<protein>
    <submittedName>
        <fullName evidence="2">Uncharacterized protein</fullName>
    </submittedName>
</protein>
<feature type="region of interest" description="Disordered" evidence="1">
    <location>
        <begin position="310"/>
        <end position="330"/>
    </location>
</feature>
<reference evidence="2 3" key="1">
    <citation type="submission" date="2019-06" db="EMBL/GenBank/DDBJ databases">
        <authorList>
            <person name="Palmer J.M."/>
        </authorList>
    </citation>
    <scope>NUCLEOTIDE SEQUENCE [LARGE SCALE GENOMIC DNA]</scope>
    <source>
        <strain evidence="2 3">TWF191</strain>
    </source>
</reference>
<dbReference type="EMBL" id="WIPF01000018">
    <property type="protein sequence ID" value="KAF3227849.1"/>
    <property type="molecule type" value="Genomic_DNA"/>
</dbReference>
<evidence type="ECO:0000313" key="2">
    <source>
        <dbReference type="EMBL" id="KAF3227849.1"/>
    </source>
</evidence>
<organism evidence="2 3">
    <name type="scientific">Orbilia oligospora</name>
    <name type="common">Nematode-trapping fungus</name>
    <name type="synonym">Arthrobotrys oligospora</name>
    <dbReference type="NCBI Taxonomy" id="2813651"/>
    <lineage>
        <taxon>Eukaryota</taxon>
        <taxon>Fungi</taxon>
        <taxon>Dikarya</taxon>
        <taxon>Ascomycota</taxon>
        <taxon>Pezizomycotina</taxon>
        <taxon>Orbiliomycetes</taxon>
        <taxon>Orbiliales</taxon>
        <taxon>Orbiliaceae</taxon>
        <taxon>Orbilia</taxon>
    </lineage>
</organism>
<evidence type="ECO:0000313" key="3">
    <source>
        <dbReference type="Proteomes" id="UP000483672"/>
    </source>
</evidence>
<gene>
    <name evidence="2" type="ORF">TWF191_003371</name>
</gene>
<proteinExistence type="predicted"/>
<dbReference type="AlphaFoldDB" id="A0A6G1M4Y6"/>